<evidence type="ECO:0000313" key="2">
    <source>
        <dbReference type="Proteomes" id="UP000245577"/>
    </source>
</evidence>
<protein>
    <recommendedName>
        <fullName evidence="3">DUF2283 domain-containing protein</fullName>
    </recommendedName>
</protein>
<proteinExistence type="predicted"/>
<sequence length="121" mass="13619">MSSGKPLIKNYDYECDALMLKYDGNYDYDYSLELSNDVIVDFDINGIPCAFEFLNASKLFGFDKSSLMNIKKINVSINVTSKLIELSTLIVVLVHNKSVSNRLRNSLANNVNLPELNLAFV</sequence>
<evidence type="ECO:0000313" key="1">
    <source>
        <dbReference type="EMBL" id="PWB87031.1"/>
    </source>
</evidence>
<reference evidence="1 2" key="1">
    <citation type="submission" date="2017-03" db="EMBL/GenBank/DDBJ databases">
        <title>Genome sequence of Methanobrevibacter wosei.</title>
        <authorList>
            <person name="Poehlein A."/>
            <person name="Seedorf H."/>
            <person name="Daniel R."/>
        </authorList>
    </citation>
    <scope>NUCLEOTIDE SEQUENCE [LARGE SCALE GENOMIC DNA]</scope>
    <source>
        <strain evidence="1 2">DSM 11979</strain>
    </source>
</reference>
<comment type="caution">
    <text evidence="1">The sequence shown here is derived from an EMBL/GenBank/DDBJ whole genome shotgun (WGS) entry which is preliminary data.</text>
</comment>
<dbReference type="Pfam" id="PF10049">
    <property type="entry name" value="DUF2283"/>
    <property type="match status" value="1"/>
</dbReference>
<organism evidence="1 2">
    <name type="scientific">Methanobrevibacter woesei</name>
    <dbReference type="NCBI Taxonomy" id="190976"/>
    <lineage>
        <taxon>Archaea</taxon>
        <taxon>Methanobacteriati</taxon>
        <taxon>Methanobacteriota</taxon>
        <taxon>Methanomada group</taxon>
        <taxon>Methanobacteria</taxon>
        <taxon>Methanobacteriales</taxon>
        <taxon>Methanobacteriaceae</taxon>
        <taxon>Methanobrevibacter</taxon>
    </lineage>
</organism>
<dbReference type="EMBL" id="MZGU01000002">
    <property type="protein sequence ID" value="PWB87031.1"/>
    <property type="molecule type" value="Genomic_DNA"/>
</dbReference>
<dbReference type="AlphaFoldDB" id="A0A2U1S9A7"/>
<name>A0A2U1S9A7_9EURY</name>
<dbReference type="OrthoDB" id="68496at2157"/>
<dbReference type="Proteomes" id="UP000245577">
    <property type="component" value="Unassembled WGS sequence"/>
</dbReference>
<gene>
    <name evidence="1" type="ORF">MBBWO_01450</name>
</gene>
<evidence type="ECO:0008006" key="3">
    <source>
        <dbReference type="Google" id="ProtNLM"/>
    </source>
</evidence>
<dbReference type="InterPro" id="IPR019270">
    <property type="entry name" value="DUF2283"/>
</dbReference>
<keyword evidence="2" id="KW-1185">Reference proteome</keyword>
<accession>A0A2U1S9A7</accession>
<dbReference type="RefSeq" id="WP_116668977.1">
    <property type="nucleotide sequence ID" value="NZ_CALUOI010000001.1"/>
</dbReference>